<dbReference type="InterPro" id="IPR012292">
    <property type="entry name" value="Globin/Proto"/>
</dbReference>
<evidence type="ECO:0000259" key="7">
    <source>
        <dbReference type="PROSITE" id="PS01033"/>
    </source>
</evidence>
<evidence type="ECO:0000256" key="3">
    <source>
        <dbReference type="ARBA" id="ARBA00022723"/>
    </source>
</evidence>
<evidence type="ECO:0000256" key="6">
    <source>
        <dbReference type="SAM" id="MobiDB-lite"/>
    </source>
</evidence>
<feature type="region of interest" description="Disordered" evidence="6">
    <location>
        <begin position="151"/>
        <end position="173"/>
    </location>
</feature>
<dbReference type="InterPro" id="IPR009050">
    <property type="entry name" value="Globin-like_sf"/>
</dbReference>
<dbReference type="PROSITE" id="PS01033">
    <property type="entry name" value="GLOBIN"/>
    <property type="match status" value="1"/>
</dbReference>
<protein>
    <submittedName>
        <fullName evidence="8">Hemoglobin-like flavoprotein</fullName>
    </submittedName>
</protein>
<evidence type="ECO:0000256" key="5">
    <source>
        <dbReference type="RuleBase" id="RU000356"/>
    </source>
</evidence>
<keyword evidence="3" id="KW-0479">Metal-binding</keyword>
<dbReference type="CDD" id="cd19753">
    <property type="entry name" value="Mb-like_oxidoreductase"/>
    <property type="match status" value="1"/>
</dbReference>
<keyword evidence="9" id="KW-1185">Reference proteome</keyword>
<dbReference type="Gene3D" id="1.10.490.10">
    <property type="entry name" value="Globins"/>
    <property type="match status" value="1"/>
</dbReference>
<evidence type="ECO:0000313" key="9">
    <source>
        <dbReference type="Proteomes" id="UP000190637"/>
    </source>
</evidence>
<dbReference type="Pfam" id="PF00042">
    <property type="entry name" value="Globin"/>
    <property type="match status" value="1"/>
</dbReference>
<dbReference type="GO" id="GO:0019825">
    <property type="term" value="F:oxygen binding"/>
    <property type="evidence" value="ECO:0007669"/>
    <property type="project" value="InterPro"/>
</dbReference>
<dbReference type="Proteomes" id="UP000190637">
    <property type="component" value="Unassembled WGS sequence"/>
</dbReference>
<proteinExistence type="inferred from homology"/>
<keyword evidence="4" id="KW-0408">Iron</keyword>
<dbReference type="GO" id="GO:0071500">
    <property type="term" value="P:cellular response to nitrosative stress"/>
    <property type="evidence" value="ECO:0007669"/>
    <property type="project" value="TreeGrafter"/>
</dbReference>
<feature type="domain" description="Globin" evidence="7">
    <location>
        <begin position="10"/>
        <end position="144"/>
    </location>
</feature>
<dbReference type="PANTHER" id="PTHR43396">
    <property type="entry name" value="FLAVOHEMOPROTEIN"/>
    <property type="match status" value="1"/>
</dbReference>
<dbReference type="STRING" id="1122192.SAMN02745673_01528"/>
<keyword evidence="1 5" id="KW-0349">Heme</keyword>
<name>A0A1T4NQ47_9ACTN</name>
<evidence type="ECO:0000256" key="1">
    <source>
        <dbReference type="ARBA" id="ARBA00022617"/>
    </source>
</evidence>
<accession>A0A1T4NQ47</accession>
<keyword evidence="2 5" id="KW-0561">Oxygen transport</keyword>
<dbReference type="GO" id="GO:0046872">
    <property type="term" value="F:metal ion binding"/>
    <property type="evidence" value="ECO:0007669"/>
    <property type="project" value="UniProtKB-KW"/>
</dbReference>
<evidence type="ECO:0000313" key="8">
    <source>
        <dbReference type="EMBL" id="SJZ80918.1"/>
    </source>
</evidence>
<reference evidence="8 9" key="1">
    <citation type="submission" date="2017-02" db="EMBL/GenBank/DDBJ databases">
        <authorList>
            <person name="Peterson S.W."/>
        </authorList>
    </citation>
    <scope>NUCLEOTIDE SEQUENCE [LARGE SCALE GENOMIC DNA]</scope>
    <source>
        <strain evidence="8 9">DSM 45154</strain>
    </source>
</reference>
<dbReference type="GO" id="GO:0005344">
    <property type="term" value="F:oxygen carrier activity"/>
    <property type="evidence" value="ECO:0007669"/>
    <property type="project" value="UniProtKB-KW"/>
</dbReference>
<dbReference type="GO" id="GO:0071949">
    <property type="term" value="F:FAD binding"/>
    <property type="evidence" value="ECO:0007669"/>
    <property type="project" value="TreeGrafter"/>
</dbReference>
<sequence>MQPRSAHEVPLPDPAVVEAVRLSCADLPRGSTRLADLFYDHLFALVPETRSMFPADMGPQRERMAHALVEVVDHLDRPVQVRDFLHRLGRHHHRIGVRPEHYPHVGRALVRAVADIAPTWTSSMSSAWVLVYEWIAATMLVGAREAAEEETARAPLAARGRHSRAARPAGPLP</sequence>
<dbReference type="RefSeq" id="WP_078760890.1">
    <property type="nucleotide sequence ID" value="NZ_FUWS01000003.1"/>
</dbReference>
<dbReference type="AlphaFoldDB" id="A0A1T4NQ47"/>
<evidence type="ECO:0000256" key="2">
    <source>
        <dbReference type="ARBA" id="ARBA00022621"/>
    </source>
</evidence>
<dbReference type="InterPro" id="IPR000971">
    <property type="entry name" value="Globin"/>
</dbReference>
<dbReference type="SUPFAM" id="SSF46458">
    <property type="entry name" value="Globin-like"/>
    <property type="match status" value="1"/>
</dbReference>
<evidence type="ECO:0000256" key="4">
    <source>
        <dbReference type="ARBA" id="ARBA00023004"/>
    </source>
</evidence>
<comment type="similarity">
    <text evidence="5">Belongs to the globin family.</text>
</comment>
<dbReference type="GO" id="GO:0046210">
    <property type="term" value="P:nitric oxide catabolic process"/>
    <property type="evidence" value="ECO:0007669"/>
    <property type="project" value="TreeGrafter"/>
</dbReference>
<dbReference type="EMBL" id="FUWS01000003">
    <property type="protein sequence ID" value="SJZ80918.1"/>
    <property type="molecule type" value="Genomic_DNA"/>
</dbReference>
<dbReference type="GO" id="GO:0020037">
    <property type="term" value="F:heme binding"/>
    <property type="evidence" value="ECO:0007669"/>
    <property type="project" value="InterPro"/>
</dbReference>
<dbReference type="PANTHER" id="PTHR43396:SF3">
    <property type="entry name" value="FLAVOHEMOPROTEIN"/>
    <property type="match status" value="1"/>
</dbReference>
<dbReference type="GO" id="GO:0008941">
    <property type="term" value="F:nitric oxide dioxygenase NAD(P)H activity"/>
    <property type="evidence" value="ECO:0007669"/>
    <property type="project" value="TreeGrafter"/>
</dbReference>
<dbReference type="OrthoDB" id="3213438at2"/>
<keyword evidence="5" id="KW-0813">Transport</keyword>
<organism evidence="8 9">
    <name type="scientific">Marinactinospora thermotolerans DSM 45154</name>
    <dbReference type="NCBI Taxonomy" id="1122192"/>
    <lineage>
        <taxon>Bacteria</taxon>
        <taxon>Bacillati</taxon>
        <taxon>Actinomycetota</taxon>
        <taxon>Actinomycetes</taxon>
        <taxon>Streptosporangiales</taxon>
        <taxon>Nocardiopsidaceae</taxon>
        <taxon>Marinactinospora</taxon>
    </lineage>
</organism>
<gene>
    <name evidence="8" type="ORF">SAMN02745673_01528</name>
</gene>